<dbReference type="InterPro" id="IPR004232">
    <property type="entry name" value="CN_Hdrtase_a/SCN_Hdrlase_g"/>
</dbReference>
<feature type="binding site" evidence="6">
    <location>
        <position position="157"/>
    </location>
    <ligand>
        <name>Fe(3+)</name>
        <dbReference type="ChEBI" id="CHEBI:29034"/>
    </ligand>
</feature>
<keyword evidence="3 6" id="KW-0479">Metal-binding</keyword>
<evidence type="ECO:0000256" key="3">
    <source>
        <dbReference type="ARBA" id="ARBA00022723"/>
    </source>
</evidence>
<dbReference type="AlphaFoldDB" id="A9IEH2"/>
<evidence type="ECO:0000256" key="4">
    <source>
        <dbReference type="ARBA" id="ARBA00023239"/>
    </source>
</evidence>
<dbReference type="GO" id="GO:0046914">
    <property type="term" value="F:transition metal ion binding"/>
    <property type="evidence" value="ECO:0007669"/>
    <property type="project" value="InterPro"/>
</dbReference>
<keyword evidence="6" id="KW-0408">Iron</keyword>
<feature type="region of interest" description="Disordered" evidence="7">
    <location>
        <begin position="39"/>
        <end position="58"/>
    </location>
</feature>
<evidence type="ECO:0000313" key="9">
    <source>
        <dbReference type="EMBL" id="CAP41751.1"/>
    </source>
</evidence>
<organism evidence="9 10">
    <name type="scientific">Bordetella petrii (strain ATCC BAA-461 / DSM 12804 / CCUG 43448 / CIP 107267 / Se-1111R)</name>
    <dbReference type="NCBI Taxonomy" id="340100"/>
    <lineage>
        <taxon>Bacteria</taxon>
        <taxon>Pseudomonadati</taxon>
        <taxon>Pseudomonadota</taxon>
        <taxon>Betaproteobacteria</taxon>
        <taxon>Burkholderiales</taxon>
        <taxon>Alcaligenaceae</taxon>
        <taxon>Bordetella</taxon>
    </lineage>
</organism>
<dbReference type="EC" id="4.2.1.84" evidence="2"/>
<dbReference type="GO" id="GO:0018822">
    <property type="term" value="F:nitrile hydratase activity"/>
    <property type="evidence" value="ECO:0007669"/>
    <property type="project" value="UniProtKB-EC"/>
</dbReference>
<dbReference type="Pfam" id="PF02979">
    <property type="entry name" value="NHase_alpha"/>
    <property type="match status" value="1"/>
</dbReference>
<keyword evidence="10" id="KW-1185">Reference proteome</keyword>
<dbReference type="EMBL" id="AM902716">
    <property type="protein sequence ID" value="CAP41751.1"/>
    <property type="molecule type" value="Genomic_DNA"/>
</dbReference>
<dbReference type="PIRSF" id="PIRSF001426">
    <property type="entry name" value="NHase_alpha"/>
    <property type="match status" value="1"/>
</dbReference>
<evidence type="ECO:0000256" key="2">
    <source>
        <dbReference type="ARBA" id="ARBA00013079"/>
    </source>
</evidence>
<evidence type="ECO:0000256" key="1">
    <source>
        <dbReference type="ARBA" id="ARBA00009363"/>
    </source>
</evidence>
<dbReference type="InterPro" id="IPR036648">
    <property type="entry name" value="CN_Hdrase_a/SCN_Hdrase_g_sf"/>
</dbReference>
<dbReference type="Proteomes" id="UP000001225">
    <property type="component" value="Chromosome"/>
</dbReference>
<evidence type="ECO:0000256" key="5">
    <source>
        <dbReference type="ARBA" id="ARBA00044877"/>
    </source>
</evidence>
<comment type="catalytic activity">
    <reaction evidence="5">
        <text>an aliphatic primary amide = an aliphatic nitrile + H2O</text>
        <dbReference type="Rhea" id="RHEA:12673"/>
        <dbReference type="ChEBI" id="CHEBI:15377"/>
        <dbReference type="ChEBI" id="CHEBI:65285"/>
        <dbReference type="ChEBI" id="CHEBI:80291"/>
        <dbReference type="EC" id="4.2.1.84"/>
    </reaction>
</comment>
<feature type="domain" description="Nitrile hydratase alpha/Thiocyanate hydrolase gamma" evidence="8">
    <location>
        <begin position="62"/>
        <end position="243"/>
    </location>
</feature>
<dbReference type="Gene3D" id="3.90.330.10">
    <property type="entry name" value="Nitrile hydratase alpha /Thiocyanate hydrolase gamma"/>
    <property type="match status" value="1"/>
</dbReference>
<evidence type="ECO:0000259" key="8">
    <source>
        <dbReference type="Pfam" id="PF02979"/>
    </source>
</evidence>
<dbReference type="InterPro" id="IPR023900">
    <property type="entry name" value="CN_Hdrtase_asu/SCN_Hdrlase_gsu"/>
</dbReference>
<proteinExistence type="inferred from homology"/>
<dbReference type="BRENDA" id="4.2.1.84">
    <property type="organism ID" value="13066"/>
</dbReference>
<evidence type="ECO:0000256" key="6">
    <source>
        <dbReference type="PIRSR" id="PIRSR001426-1"/>
    </source>
</evidence>
<gene>
    <name evidence="9" type="primary">nthA</name>
    <name evidence="9" type="ordered locus">Bpet1416</name>
</gene>
<dbReference type="STRING" id="94624.Bpet1416"/>
<comment type="similarity">
    <text evidence="1">Belongs to the nitrile hydratase subunit alpha family.</text>
</comment>
<protein>
    <recommendedName>
        <fullName evidence="2">nitrile hydratase</fullName>
        <ecNumber evidence="2">4.2.1.84</ecNumber>
    </recommendedName>
</protein>
<evidence type="ECO:0000256" key="7">
    <source>
        <dbReference type="SAM" id="MobiDB-lite"/>
    </source>
</evidence>
<keyword evidence="4 9" id="KW-0456">Lyase</keyword>
<dbReference type="SUPFAM" id="SSF56209">
    <property type="entry name" value="Nitrile hydratase alpha chain"/>
    <property type="match status" value="1"/>
</dbReference>
<dbReference type="KEGG" id="bpt:Bpet1416"/>
<accession>A9IEH2</accession>
<feature type="binding site" evidence="6">
    <location>
        <position position="158"/>
    </location>
    <ligand>
        <name>Fe(3+)</name>
        <dbReference type="ChEBI" id="CHEBI:29034"/>
    </ligand>
</feature>
<dbReference type="SMR" id="A9IEH2"/>
<feature type="binding site" evidence="6">
    <location>
        <position position="159"/>
    </location>
    <ligand>
        <name>Fe(3+)</name>
        <dbReference type="ChEBI" id="CHEBI:29034"/>
    </ligand>
</feature>
<sequence>MLEVLCMGLRRERNLQGGIGLQCRCRVEVAVPLFSTTQENRTMGQSHTHDHHHDGYQAPPEDIALRVKALESLLVEKGLVDPAAMDAVVQTYEHKVGPRNGAKVVAKAWVDPAYKARLLANGSAGIAELGFSGVQGEDTVILENTPAVHNVFVCTLCSCYPWPSLGLPPAWYKAAPYRSRMVSDPRGVLAEFGLVIPTNKEIRVWDTTAELRYMVLPERPAGTEGYSEEQLAELVTRDSMIGTGLPTQPKPSH</sequence>
<dbReference type="NCBIfam" id="TIGR01323">
    <property type="entry name" value="nitrile_alph"/>
    <property type="match status" value="1"/>
</dbReference>
<feature type="binding site" evidence="6">
    <location>
        <position position="154"/>
    </location>
    <ligand>
        <name>Fe(3+)</name>
        <dbReference type="ChEBI" id="CHEBI:29034"/>
    </ligand>
</feature>
<dbReference type="InterPro" id="IPR018141">
    <property type="entry name" value="Nitrile_hydratase_asu"/>
</dbReference>
<dbReference type="eggNOG" id="ENOG502Z7U0">
    <property type="taxonomic scope" value="Bacteria"/>
</dbReference>
<reference evidence="9 10" key="1">
    <citation type="journal article" date="2008" name="BMC Genomics">
        <title>The missing link: Bordetella petrii is endowed with both the metabolic versatility of environmental bacteria and virulence traits of pathogenic Bordetellae.</title>
        <authorList>
            <person name="Gross R."/>
            <person name="Guzman C.A."/>
            <person name="Sebaihia M."/>
            <person name="Martins Dos Santos V.A."/>
            <person name="Pieper D.H."/>
            <person name="Koebnik R."/>
            <person name="Lechner M."/>
            <person name="Bartels D."/>
            <person name="Buhrmester J."/>
            <person name="Choudhuri J.V."/>
            <person name="Ebensen T."/>
            <person name="Gaigalat L."/>
            <person name="Herrmann S."/>
            <person name="Khachane A.N."/>
            <person name="Larisch C."/>
            <person name="Link S."/>
            <person name="Linke B."/>
            <person name="Meyer F."/>
            <person name="Mormann S."/>
            <person name="Nakunst D."/>
            <person name="Rueckert C."/>
            <person name="Schneiker-Bekel S."/>
            <person name="Schulze K."/>
            <person name="Vorhoelter F.J."/>
            <person name="Yevsa T."/>
            <person name="Engle J.T."/>
            <person name="Goldman W.E."/>
            <person name="Puehler A."/>
            <person name="Goebel U.B."/>
            <person name="Goesmann A."/>
            <person name="Bloecker H."/>
            <person name="Kaiser O."/>
            <person name="Martinez-Arias R."/>
        </authorList>
    </citation>
    <scope>NUCLEOTIDE SEQUENCE [LARGE SCALE GENOMIC DNA]</scope>
    <source>
        <strain evidence="10">ATCC BAA-461 / DSM 12804 / CCUG 43448 / CIP 107267 / Se-1111R</strain>
    </source>
</reference>
<evidence type="ECO:0000313" key="10">
    <source>
        <dbReference type="Proteomes" id="UP000001225"/>
    </source>
</evidence>
<name>A9IEH2_BORPD</name>